<dbReference type="STRING" id="1300349.I603_0663"/>
<dbReference type="EMBL" id="LZYB01000001">
    <property type="protein sequence ID" value="OBV12532.1"/>
    <property type="molecule type" value="Genomic_DNA"/>
</dbReference>
<keyword evidence="1" id="KW-0472">Membrane</keyword>
<proteinExistence type="predicted"/>
<organism evidence="2 3">
    <name type="scientific">Erythrobacter dokdonensis DSW-74</name>
    <dbReference type="NCBI Taxonomy" id="1300349"/>
    <lineage>
        <taxon>Bacteria</taxon>
        <taxon>Pseudomonadati</taxon>
        <taxon>Pseudomonadota</taxon>
        <taxon>Alphaproteobacteria</taxon>
        <taxon>Sphingomonadales</taxon>
        <taxon>Erythrobacteraceae</taxon>
        <taxon>Erythrobacter/Porphyrobacter group</taxon>
        <taxon>Erythrobacter</taxon>
    </lineage>
</organism>
<sequence>MMVLRAAGLFLIVMGTIWALQGAGLLAWPADSFMLADSSWIARGLITAVAGMGMLWWALRRGRS</sequence>
<feature type="transmembrane region" description="Helical" evidence="1">
    <location>
        <begin position="40"/>
        <end position="59"/>
    </location>
</feature>
<dbReference type="RefSeq" id="WP_068862337.1">
    <property type="nucleotide sequence ID" value="NZ_LZYB01000001.1"/>
</dbReference>
<dbReference type="AlphaFoldDB" id="A0A1A7BM35"/>
<name>A0A1A7BM35_9SPHN</name>
<keyword evidence="1" id="KW-0812">Transmembrane</keyword>
<dbReference type="Proteomes" id="UP000092484">
    <property type="component" value="Unassembled WGS sequence"/>
</dbReference>
<keyword evidence="1" id="KW-1133">Transmembrane helix</keyword>
<keyword evidence="3" id="KW-1185">Reference proteome</keyword>
<evidence type="ECO:0000313" key="2">
    <source>
        <dbReference type="EMBL" id="OBV12532.1"/>
    </source>
</evidence>
<evidence type="ECO:0000313" key="3">
    <source>
        <dbReference type="Proteomes" id="UP000092484"/>
    </source>
</evidence>
<protein>
    <submittedName>
        <fullName evidence="2">Uncharacterized protein</fullName>
    </submittedName>
</protein>
<evidence type="ECO:0000256" key="1">
    <source>
        <dbReference type="SAM" id="Phobius"/>
    </source>
</evidence>
<comment type="caution">
    <text evidence="2">The sequence shown here is derived from an EMBL/GenBank/DDBJ whole genome shotgun (WGS) entry which is preliminary data.</text>
</comment>
<gene>
    <name evidence="2" type="ORF">I603_0663</name>
</gene>
<reference evidence="2 3" key="1">
    <citation type="submission" date="2016-06" db="EMBL/GenBank/DDBJ databases">
        <title>Genome sequence of Porphyrobacter dokdonensis DSW-74.</title>
        <authorList>
            <person name="Kim J.F."/>
            <person name="Song J.Y."/>
        </authorList>
    </citation>
    <scope>NUCLEOTIDE SEQUENCE [LARGE SCALE GENOMIC DNA]</scope>
    <source>
        <strain evidence="2 3">DSW-74</strain>
    </source>
</reference>
<feature type="transmembrane region" description="Helical" evidence="1">
    <location>
        <begin position="7"/>
        <end position="28"/>
    </location>
</feature>
<accession>A0A1A7BM35</accession>